<sequence length="326" mass="36642">MIVPEAKWVLSYSGVDITGDIAGDALMIVYTDADHGKSDEIEVRLEDRMHRWKGSWYPEKGDVMDLMIGWIGRGLLPCGKFEVDEISFDGPPDTVTVRGLAAPVTASLRTTKTRAFENKTLRQIAEQVAGEHGLTVEGEIEGITIKRVTQNDERDLEFLRRVADEYAHVFAVRDTVLFFSTIASLEAQDPVALIPRTEMKRFSFTDKTHEVYKECTLSYHDPETAQLISVTVQAEDITTGDTLKVRARVESEAQARTRAEAELKRANAKRLRGRIEIVGDHRMIAGNVIEVALMGKLSGRYYVETSRHRIERGAGYTTEIEVRRVA</sequence>
<dbReference type="SUPFAM" id="SSF69279">
    <property type="entry name" value="Phage tail proteins"/>
    <property type="match status" value="1"/>
</dbReference>
<dbReference type="RefSeq" id="WP_085868991.1">
    <property type="nucleotide sequence ID" value="NZ_FWFQ01000017.1"/>
</dbReference>
<dbReference type="Gene3D" id="3.55.50.10">
    <property type="entry name" value="Baseplate protein-like domains"/>
    <property type="match status" value="1"/>
</dbReference>
<dbReference type="AlphaFoldDB" id="A0A1Y5STI2"/>
<dbReference type="InterPro" id="IPR052726">
    <property type="entry name" value="Phage_Baseplate_Hub"/>
</dbReference>
<name>A0A1Y5STI2_9RHOB</name>
<dbReference type="PANTHER" id="PTHR35862:SF1">
    <property type="entry name" value="FELS-2 PROPHAGE PROTEIN"/>
    <property type="match status" value="1"/>
</dbReference>
<organism evidence="1 2">
    <name type="scientific">Pseudoruegeria aquimaris</name>
    <dbReference type="NCBI Taxonomy" id="393663"/>
    <lineage>
        <taxon>Bacteria</taxon>
        <taxon>Pseudomonadati</taxon>
        <taxon>Pseudomonadota</taxon>
        <taxon>Alphaproteobacteria</taxon>
        <taxon>Rhodobacterales</taxon>
        <taxon>Roseobacteraceae</taxon>
        <taxon>Pseudoruegeria</taxon>
    </lineage>
</organism>
<gene>
    <name evidence="1" type="ORF">PSA7680_02440</name>
</gene>
<evidence type="ECO:0000313" key="1">
    <source>
        <dbReference type="EMBL" id="SLN47479.1"/>
    </source>
</evidence>
<dbReference type="EMBL" id="FWFQ01000017">
    <property type="protein sequence ID" value="SLN47479.1"/>
    <property type="molecule type" value="Genomic_DNA"/>
</dbReference>
<keyword evidence="2" id="KW-1185">Reference proteome</keyword>
<dbReference type="Proteomes" id="UP000193409">
    <property type="component" value="Unassembled WGS sequence"/>
</dbReference>
<accession>A0A1Y5STI2</accession>
<dbReference type="Pfam" id="PF05954">
    <property type="entry name" value="Phage_GPD"/>
    <property type="match status" value="1"/>
</dbReference>
<dbReference type="PANTHER" id="PTHR35862">
    <property type="entry name" value="FELS-2 PROPHAGE PROTEIN"/>
    <property type="match status" value="1"/>
</dbReference>
<protein>
    <submittedName>
        <fullName evidence="1">Phage late control gene D protein (GPD)</fullName>
    </submittedName>
</protein>
<dbReference type="OrthoDB" id="4070623at2"/>
<proteinExistence type="predicted"/>
<evidence type="ECO:0000313" key="2">
    <source>
        <dbReference type="Proteomes" id="UP000193409"/>
    </source>
</evidence>
<reference evidence="1 2" key="1">
    <citation type="submission" date="2017-03" db="EMBL/GenBank/DDBJ databases">
        <authorList>
            <person name="Afonso C.L."/>
            <person name="Miller P.J."/>
            <person name="Scott M.A."/>
            <person name="Spackman E."/>
            <person name="Goraichik I."/>
            <person name="Dimitrov K.M."/>
            <person name="Suarez D.L."/>
            <person name="Swayne D.E."/>
        </authorList>
    </citation>
    <scope>NUCLEOTIDE SEQUENCE [LARGE SCALE GENOMIC DNA]</scope>
    <source>
        <strain evidence="1 2">CECT 7680</strain>
    </source>
</reference>